<evidence type="ECO:0000313" key="3">
    <source>
        <dbReference type="Proteomes" id="UP001237642"/>
    </source>
</evidence>
<feature type="region of interest" description="Disordered" evidence="1">
    <location>
        <begin position="30"/>
        <end position="51"/>
    </location>
</feature>
<accession>A0AAD8HTA9</accession>
<dbReference type="AlphaFoldDB" id="A0AAD8HTA9"/>
<reference evidence="2" key="1">
    <citation type="submission" date="2023-02" db="EMBL/GenBank/DDBJ databases">
        <title>Genome of toxic invasive species Heracleum sosnowskyi carries increased number of genes despite the absence of recent whole-genome duplications.</title>
        <authorList>
            <person name="Schelkunov M."/>
            <person name="Shtratnikova V."/>
            <person name="Makarenko M."/>
            <person name="Klepikova A."/>
            <person name="Omelchenko D."/>
            <person name="Novikova G."/>
            <person name="Obukhova E."/>
            <person name="Bogdanov V."/>
            <person name="Penin A."/>
            <person name="Logacheva M."/>
        </authorList>
    </citation>
    <scope>NUCLEOTIDE SEQUENCE</scope>
    <source>
        <strain evidence="2">Hsosn_3</strain>
        <tissue evidence="2">Leaf</tissue>
    </source>
</reference>
<gene>
    <name evidence="2" type="ORF">POM88_029128</name>
</gene>
<sequence>MGTTSSLQEWPTVTLPPQVEWPTWPSVTEKVPEATKASSGQNKGVGKVPSQVYTGPNLHGLVKTPIVKQLKSVIGGVKFQSAAFLKNGHYVFTKGALTKAREDAEAKAEKAREDTKPEKDKEDGNGGVQTKFVDVDVAPVDKDKAWK</sequence>
<comment type="caution">
    <text evidence="2">The sequence shown here is derived from an EMBL/GenBank/DDBJ whole genome shotgun (WGS) entry which is preliminary data.</text>
</comment>
<feature type="region of interest" description="Disordered" evidence="1">
    <location>
        <begin position="99"/>
        <end position="147"/>
    </location>
</feature>
<evidence type="ECO:0000313" key="2">
    <source>
        <dbReference type="EMBL" id="KAK1372935.1"/>
    </source>
</evidence>
<proteinExistence type="predicted"/>
<organism evidence="2 3">
    <name type="scientific">Heracleum sosnowskyi</name>
    <dbReference type="NCBI Taxonomy" id="360622"/>
    <lineage>
        <taxon>Eukaryota</taxon>
        <taxon>Viridiplantae</taxon>
        <taxon>Streptophyta</taxon>
        <taxon>Embryophyta</taxon>
        <taxon>Tracheophyta</taxon>
        <taxon>Spermatophyta</taxon>
        <taxon>Magnoliopsida</taxon>
        <taxon>eudicotyledons</taxon>
        <taxon>Gunneridae</taxon>
        <taxon>Pentapetalae</taxon>
        <taxon>asterids</taxon>
        <taxon>campanulids</taxon>
        <taxon>Apiales</taxon>
        <taxon>Apiaceae</taxon>
        <taxon>Apioideae</taxon>
        <taxon>apioid superclade</taxon>
        <taxon>Tordylieae</taxon>
        <taxon>Tordyliinae</taxon>
        <taxon>Heracleum</taxon>
    </lineage>
</organism>
<protein>
    <submittedName>
        <fullName evidence="2">Uncharacterized protein</fullName>
    </submittedName>
</protein>
<name>A0AAD8HTA9_9APIA</name>
<keyword evidence="3" id="KW-1185">Reference proteome</keyword>
<reference evidence="2" key="2">
    <citation type="submission" date="2023-05" db="EMBL/GenBank/DDBJ databases">
        <authorList>
            <person name="Schelkunov M.I."/>
        </authorList>
    </citation>
    <scope>NUCLEOTIDE SEQUENCE</scope>
    <source>
        <strain evidence="2">Hsosn_3</strain>
        <tissue evidence="2">Leaf</tissue>
    </source>
</reference>
<evidence type="ECO:0000256" key="1">
    <source>
        <dbReference type="SAM" id="MobiDB-lite"/>
    </source>
</evidence>
<dbReference type="EMBL" id="JAUIZM010000007">
    <property type="protein sequence ID" value="KAK1372935.1"/>
    <property type="molecule type" value="Genomic_DNA"/>
</dbReference>
<dbReference type="Proteomes" id="UP001237642">
    <property type="component" value="Unassembled WGS sequence"/>
</dbReference>
<feature type="compositionally biased region" description="Basic and acidic residues" evidence="1">
    <location>
        <begin position="99"/>
        <end position="124"/>
    </location>
</feature>